<dbReference type="InterPro" id="IPR010998">
    <property type="entry name" value="Integrase_recombinase_N"/>
</dbReference>
<keyword evidence="2" id="KW-0229">DNA integration</keyword>
<comment type="caution">
    <text evidence="8">The sequence shown here is derived from an EMBL/GenBank/DDBJ whole genome shotgun (WGS) entry which is preliminary data.</text>
</comment>
<dbReference type="GO" id="GO:0003677">
    <property type="term" value="F:DNA binding"/>
    <property type="evidence" value="ECO:0007669"/>
    <property type="project" value="UniProtKB-UniRule"/>
</dbReference>
<dbReference type="InterPro" id="IPR053876">
    <property type="entry name" value="Phage_int_M"/>
</dbReference>
<evidence type="ECO:0000256" key="4">
    <source>
        <dbReference type="ARBA" id="ARBA00023172"/>
    </source>
</evidence>
<evidence type="ECO:0000256" key="5">
    <source>
        <dbReference type="PROSITE-ProRule" id="PRU01248"/>
    </source>
</evidence>
<organism evidence="8 9">
    <name type="scientific">Synergistes jonesii</name>
    <dbReference type="NCBI Taxonomy" id="2754"/>
    <lineage>
        <taxon>Bacteria</taxon>
        <taxon>Thermotogati</taxon>
        <taxon>Synergistota</taxon>
        <taxon>Synergistia</taxon>
        <taxon>Synergistales</taxon>
        <taxon>Synergistaceae</taxon>
        <taxon>Synergistes</taxon>
    </lineage>
</organism>
<evidence type="ECO:0008006" key="10">
    <source>
        <dbReference type="Google" id="ProtNLM"/>
    </source>
</evidence>
<dbReference type="PROSITE" id="PS51898">
    <property type="entry name" value="TYR_RECOMBINASE"/>
    <property type="match status" value="1"/>
</dbReference>
<dbReference type="InterPro" id="IPR002104">
    <property type="entry name" value="Integrase_catalytic"/>
</dbReference>
<dbReference type="PANTHER" id="PTHR30629">
    <property type="entry name" value="PROPHAGE INTEGRASE"/>
    <property type="match status" value="1"/>
</dbReference>
<dbReference type="InterPro" id="IPR044068">
    <property type="entry name" value="CB"/>
</dbReference>
<dbReference type="SUPFAM" id="SSF56349">
    <property type="entry name" value="DNA breaking-rejoining enzymes"/>
    <property type="match status" value="1"/>
</dbReference>
<dbReference type="Pfam" id="PF22022">
    <property type="entry name" value="Phage_int_M"/>
    <property type="match status" value="1"/>
</dbReference>
<dbReference type="CDD" id="cd00801">
    <property type="entry name" value="INT_P4_C"/>
    <property type="match status" value="1"/>
</dbReference>
<keyword evidence="4" id="KW-0233">DNA recombination</keyword>
<dbReference type="Pfam" id="PF13356">
    <property type="entry name" value="Arm-DNA-bind_3"/>
    <property type="match status" value="1"/>
</dbReference>
<sequence>MLTEKEMQREIRAVPEGVRKGILIDEGFILDVLKSRKMVWRYRFTDRRGKELKVKLGEYPGMSLREARIARDKLRGDIASGEYEEKKKAVTFGEVFETLIKRRVEGVCTEKYLQNMRIYMKRFISMLGDMPINEITSSDVLRVIEAAESDGVYSTAHKIKQTAGQVFRFAAAAGLVTADPTYMLTGLLQVRKVKHMPRITDPELAGRLMRDIRDKGHSPTMRIFLQLHAYTFVRPKEIREAEWGEFDLAAGVWKIPAEKMKMRRVHIVPLARQSIELVSELYKLTGHGRYLFHAWGCWDGSRHISDNAENKALRRRGYAHDVMVGHGFRGMASTFLYEAGFNSQVIEIQLAHADSNSVRASYNEAEFMQRRRVMCQWYADYLDSLRDDTAPPPFPQRG</sequence>
<dbReference type="InterPro" id="IPR025166">
    <property type="entry name" value="Integrase_DNA_bind_dom"/>
</dbReference>
<dbReference type="InterPro" id="IPR011010">
    <property type="entry name" value="DNA_brk_join_enz"/>
</dbReference>
<evidence type="ECO:0000259" key="7">
    <source>
        <dbReference type="PROSITE" id="PS51900"/>
    </source>
</evidence>
<evidence type="ECO:0000256" key="2">
    <source>
        <dbReference type="ARBA" id="ARBA00022908"/>
    </source>
</evidence>
<dbReference type="GO" id="GO:0015074">
    <property type="term" value="P:DNA integration"/>
    <property type="evidence" value="ECO:0007669"/>
    <property type="project" value="UniProtKB-KW"/>
</dbReference>
<dbReference type="PROSITE" id="PS51900">
    <property type="entry name" value="CB"/>
    <property type="match status" value="1"/>
</dbReference>
<evidence type="ECO:0000313" key="9">
    <source>
        <dbReference type="Proteomes" id="UP000027665"/>
    </source>
</evidence>
<evidence type="ECO:0000256" key="3">
    <source>
        <dbReference type="ARBA" id="ARBA00023125"/>
    </source>
</evidence>
<dbReference type="InterPro" id="IPR038488">
    <property type="entry name" value="Integrase_DNA-bd_sf"/>
</dbReference>
<accession>A0A073IQ71</accession>
<dbReference type="OrthoDB" id="9775880at2"/>
<dbReference type="PANTHER" id="PTHR30629:SF2">
    <property type="entry name" value="PROPHAGE INTEGRASE INTS-RELATED"/>
    <property type="match status" value="1"/>
</dbReference>
<dbReference type="Gene3D" id="3.30.160.390">
    <property type="entry name" value="Integrase, DNA-binding domain"/>
    <property type="match status" value="1"/>
</dbReference>
<evidence type="ECO:0000259" key="6">
    <source>
        <dbReference type="PROSITE" id="PS51898"/>
    </source>
</evidence>
<dbReference type="Pfam" id="PF00589">
    <property type="entry name" value="Phage_integrase"/>
    <property type="match status" value="1"/>
</dbReference>
<feature type="domain" description="Core-binding (CB)" evidence="7">
    <location>
        <begin position="90"/>
        <end position="171"/>
    </location>
</feature>
<dbReference type="Gene3D" id="1.10.443.10">
    <property type="entry name" value="Intergrase catalytic core"/>
    <property type="match status" value="1"/>
</dbReference>
<evidence type="ECO:0000256" key="1">
    <source>
        <dbReference type="ARBA" id="ARBA00008857"/>
    </source>
</evidence>
<dbReference type="eggNOG" id="COG0582">
    <property type="taxonomic scope" value="Bacteria"/>
</dbReference>
<proteinExistence type="inferred from homology"/>
<gene>
    <name evidence="8" type="ORF">EH55_07130</name>
</gene>
<name>A0A073IQ71_9BACT</name>
<dbReference type="InterPro" id="IPR013762">
    <property type="entry name" value="Integrase-like_cat_sf"/>
</dbReference>
<dbReference type="Gene3D" id="1.10.150.130">
    <property type="match status" value="1"/>
</dbReference>
<dbReference type="Proteomes" id="UP000027665">
    <property type="component" value="Unassembled WGS sequence"/>
</dbReference>
<dbReference type="GO" id="GO:0006310">
    <property type="term" value="P:DNA recombination"/>
    <property type="evidence" value="ECO:0007669"/>
    <property type="project" value="UniProtKB-KW"/>
</dbReference>
<dbReference type="AlphaFoldDB" id="A0A073IQ71"/>
<feature type="domain" description="Tyr recombinase" evidence="6">
    <location>
        <begin position="195"/>
        <end position="376"/>
    </location>
</feature>
<dbReference type="RefSeq" id="WP_051682799.1">
    <property type="nucleotide sequence ID" value="NZ_JAXDSK010000062.1"/>
</dbReference>
<evidence type="ECO:0000313" key="8">
    <source>
        <dbReference type="EMBL" id="KEJ91740.1"/>
    </source>
</evidence>
<keyword evidence="9" id="KW-1185">Reference proteome</keyword>
<dbReference type="EMBL" id="JMKI01000037">
    <property type="protein sequence ID" value="KEJ91740.1"/>
    <property type="molecule type" value="Genomic_DNA"/>
</dbReference>
<dbReference type="InterPro" id="IPR050808">
    <property type="entry name" value="Phage_Integrase"/>
</dbReference>
<reference evidence="8 9" key="1">
    <citation type="submission" date="2014-04" db="EMBL/GenBank/DDBJ databases">
        <title>Draft Genome Sequence of Synergistes jonesii.</title>
        <authorList>
            <person name="Coil D.A."/>
            <person name="Eisen J.A."/>
            <person name="Holland-Moritz H.E."/>
        </authorList>
    </citation>
    <scope>NUCLEOTIDE SEQUENCE [LARGE SCALE GENOMIC DNA]</scope>
    <source>
        <strain evidence="8 9">78-1</strain>
    </source>
</reference>
<keyword evidence="3 5" id="KW-0238">DNA-binding</keyword>
<comment type="similarity">
    <text evidence="1">Belongs to the 'phage' integrase family.</text>
</comment>
<dbReference type="GeneID" id="90984019"/>
<protein>
    <recommendedName>
        <fullName evidence="10">Integrase</fullName>
    </recommendedName>
</protein>